<dbReference type="AlphaFoldDB" id="A0A1Q9ERH0"/>
<evidence type="ECO:0000313" key="1">
    <source>
        <dbReference type="EMBL" id="OLQ10001.1"/>
    </source>
</evidence>
<proteinExistence type="predicted"/>
<keyword evidence="2" id="KW-1185">Reference proteome</keyword>
<name>A0A1Q9ERH0_SYMMI</name>
<gene>
    <name evidence="1" type="ORF">AK812_SmicGene6324</name>
</gene>
<sequence length="184" mass="20314">MESARTEPRSVAWELRKILRLVLPPAVPEDVPVFCRDLQGTLSRNRRRPRLLQMLVVQWEDRDDLMGEEQELADIALLVERLDRTVAGTLSADFALRGPASGFETATAARLAACIARASARAQGSGTSLTAQSLLHRAEVQLVMKRVRKDAASESNRGAGVERLLAGLETEQAMTRPRMTEVPE</sequence>
<organism evidence="1 2">
    <name type="scientific">Symbiodinium microadriaticum</name>
    <name type="common">Dinoflagellate</name>
    <name type="synonym">Zooxanthella microadriatica</name>
    <dbReference type="NCBI Taxonomy" id="2951"/>
    <lineage>
        <taxon>Eukaryota</taxon>
        <taxon>Sar</taxon>
        <taxon>Alveolata</taxon>
        <taxon>Dinophyceae</taxon>
        <taxon>Suessiales</taxon>
        <taxon>Symbiodiniaceae</taxon>
        <taxon>Symbiodinium</taxon>
    </lineage>
</organism>
<reference evidence="1 2" key="1">
    <citation type="submission" date="2016-02" db="EMBL/GenBank/DDBJ databases">
        <title>Genome analysis of coral dinoflagellate symbionts highlights evolutionary adaptations to a symbiotic lifestyle.</title>
        <authorList>
            <person name="Aranda M."/>
            <person name="Li Y."/>
            <person name="Liew Y.J."/>
            <person name="Baumgarten S."/>
            <person name="Simakov O."/>
            <person name="Wilson M."/>
            <person name="Piel J."/>
            <person name="Ashoor H."/>
            <person name="Bougouffa S."/>
            <person name="Bajic V.B."/>
            <person name="Ryu T."/>
            <person name="Ravasi T."/>
            <person name="Bayer T."/>
            <person name="Micklem G."/>
            <person name="Kim H."/>
            <person name="Bhak J."/>
            <person name="Lajeunesse T.C."/>
            <person name="Voolstra C.R."/>
        </authorList>
    </citation>
    <scope>NUCLEOTIDE SEQUENCE [LARGE SCALE GENOMIC DNA]</scope>
    <source>
        <strain evidence="1 2">CCMP2467</strain>
    </source>
</reference>
<dbReference type="EMBL" id="LSRX01000086">
    <property type="protein sequence ID" value="OLQ10001.1"/>
    <property type="molecule type" value="Genomic_DNA"/>
</dbReference>
<dbReference type="Proteomes" id="UP000186817">
    <property type="component" value="Unassembled WGS sequence"/>
</dbReference>
<comment type="caution">
    <text evidence="1">The sequence shown here is derived from an EMBL/GenBank/DDBJ whole genome shotgun (WGS) entry which is preliminary data.</text>
</comment>
<evidence type="ECO:0000313" key="2">
    <source>
        <dbReference type="Proteomes" id="UP000186817"/>
    </source>
</evidence>
<protein>
    <submittedName>
        <fullName evidence="1">Uncharacterized protein</fullName>
    </submittedName>
</protein>
<accession>A0A1Q9ERH0</accession>